<proteinExistence type="predicted"/>
<evidence type="ECO:0000313" key="2">
    <source>
        <dbReference type="EMBL" id="KAJ6819201.1"/>
    </source>
</evidence>
<feature type="region of interest" description="Disordered" evidence="1">
    <location>
        <begin position="993"/>
        <end position="1063"/>
    </location>
</feature>
<feature type="region of interest" description="Disordered" evidence="1">
    <location>
        <begin position="424"/>
        <end position="491"/>
    </location>
</feature>
<dbReference type="GO" id="GO:0005635">
    <property type="term" value="C:nuclear envelope"/>
    <property type="evidence" value="ECO:0007669"/>
    <property type="project" value="TreeGrafter"/>
</dbReference>
<organism evidence="2 3">
    <name type="scientific">Iris pallida</name>
    <name type="common">Sweet iris</name>
    <dbReference type="NCBI Taxonomy" id="29817"/>
    <lineage>
        <taxon>Eukaryota</taxon>
        <taxon>Viridiplantae</taxon>
        <taxon>Streptophyta</taxon>
        <taxon>Embryophyta</taxon>
        <taxon>Tracheophyta</taxon>
        <taxon>Spermatophyta</taxon>
        <taxon>Magnoliopsida</taxon>
        <taxon>Liliopsida</taxon>
        <taxon>Asparagales</taxon>
        <taxon>Iridaceae</taxon>
        <taxon>Iridoideae</taxon>
        <taxon>Irideae</taxon>
        <taxon>Iris</taxon>
    </lineage>
</organism>
<feature type="compositionally biased region" description="Polar residues" evidence="1">
    <location>
        <begin position="1008"/>
        <end position="1029"/>
    </location>
</feature>
<feature type="region of interest" description="Disordered" evidence="1">
    <location>
        <begin position="1"/>
        <end position="43"/>
    </location>
</feature>
<gene>
    <name evidence="2" type="ORF">M6B38_403325</name>
</gene>
<feature type="compositionally biased region" description="Polar residues" evidence="1">
    <location>
        <begin position="7"/>
        <end position="17"/>
    </location>
</feature>
<sequence length="1063" mass="109389">MGMRPSKTPSSAVSLRNQVFREGGKFPSIPSASKSRDLSVAPRSTIRFSGIPEHTENDQTPRTLGRSAMYRMSTSPYFKVNSINTVKGVELNEEDYTYMSLSQWTPKSSIRSGGKQVLKRGSSVLDGDFGSVGPIRRIRQKCNLNSPSKDSRSPVSRSLLSSPLTPLSKQVIEGSTSLRKPDICKSRYGTTFSQAGGNGISNASVAPFPSRSSETAHKLFQQLDKLLPSPKERSSEMETVDRNEFPSKLSIDLLHGKARRSMEEIDTSKFSIMRGSDKLCTADDSHLPTPGSFSSGKMDMVEENGCSKSATLEVKLISETNGMKASTLSSDANSGKRCTYTLVSDSSVPRQSEKPGYHMCGPEGSLELDDEEYNIRNLASPLTKGKDGVESKIPESQNIISESGILEAALKIPKKNNLVSETAATEAKLKKPNHKEVVTETSISERPQQPPEPSLPTPLLNQLASQKEQTSPVLSSGSNTANNFAFSSTTATGPEMRHATVIAAEGSNLSKAGETQKAGDLFKPIGNAVSSGLSMSTTTALFAFGNSTAPSLCNGSPGSSSTPFSVSSTPGITLSGSPASSIPTSVTIGMPNSSPSLSSTAPIFPTVPSFQFGSGTTNASIPTPLDNNTPVLEAEPARTSFISNSSAQGTSLFPSMSSSSSTTTFTFSSSDSAPSALMMSCISSCKTSSSAALVTSSLFSSTCGSSSSLAPSSLFPSTGSSIFGFSGSSQSSSLSSSLANGNAQKSPTTFGATGGSIFGTQATHSGNGTSPISQSSTAHVSSFSSSPTFGLGNSSLSSFVRTPVGSATSGAKPFTPDSGFSISSAASSSASTSSSFVPSATSSLFGSNSQASTSSIFGSTCVSSTSLSTGFSFGLSALGSGSSASISNTSASTGYSFGLSAPGSGSSPFTFGSSSSSVFSVSSASSTASLTTSSSQPAFGLPNPAIGFSSATPASPGNDQMNVEDNMTDITNQAPSFLAFGQPGNQPATPSFAFGSPAVQPGGPSVFQFGSHQNPSVPQNPSPFQATGNSEFSQGGSFSVGSGGGDKSGRRIVRAARNKHRKK</sequence>
<evidence type="ECO:0000256" key="1">
    <source>
        <dbReference type="SAM" id="MobiDB-lite"/>
    </source>
</evidence>
<reference evidence="2" key="2">
    <citation type="submission" date="2023-04" db="EMBL/GenBank/DDBJ databases">
        <authorList>
            <person name="Bruccoleri R.E."/>
            <person name="Oakeley E.J."/>
            <person name="Faust A.-M."/>
            <person name="Dessus-Babus S."/>
            <person name="Altorfer M."/>
            <person name="Burckhardt D."/>
            <person name="Oertli M."/>
            <person name="Naumann U."/>
            <person name="Petersen F."/>
            <person name="Wong J."/>
        </authorList>
    </citation>
    <scope>NUCLEOTIDE SEQUENCE</scope>
    <source>
        <strain evidence="2">GSM-AAB239-AS_SAM_17_03QT</strain>
        <tissue evidence="2">Leaf</tissue>
    </source>
</reference>
<dbReference type="PANTHER" id="PTHR33416">
    <property type="entry name" value="NUCLEAR PORE COMPLEX PROTEIN NUP1"/>
    <property type="match status" value="1"/>
</dbReference>
<feature type="compositionally biased region" description="Low complexity" evidence="1">
    <location>
        <begin position="1030"/>
        <end position="1040"/>
    </location>
</feature>
<reference evidence="2" key="1">
    <citation type="journal article" date="2023" name="GigaByte">
        <title>Genome assembly of the bearded iris, Iris pallida Lam.</title>
        <authorList>
            <person name="Bruccoleri R.E."/>
            <person name="Oakeley E.J."/>
            <person name="Faust A.M.E."/>
            <person name="Altorfer M."/>
            <person name="Dessus-Babus S."/>
            <person name="Burckhardt D."/>
            <person name="Oertli M."/>
            <person name="Naumann U."/>
            <person name="Petersen F."/>
            <person name="Wong J."/>
        </authorList>
    </citation>
    <scope>NUCLEOTIDE SEQUENCE</scope>
    <source>
        <strain evidence="2">GSM-AAB239-AS_SAM_17_03QT</strain>
    </source>
</reference>
<protein>
    <submittedName>
        <fullName evidence="2">Nuclear pore complex protein NUP1-like</fullName>
    </submittedName>
</protein>
<keyword evidence="3" id="KW-1185">Reference proteome</keyword>
<accession>A0AAX6FTB7</accession>
<dbReference type="GO" id="GO:0071763">
    <property type="term" value="P:nuclear membrane organization"/>
    <property type="evidence" value="ECO:0007669"/>
    <property type="project" value="TreeGrafter"/>
</dbReference>
<dbReference type="AlphaFoldDB" id="A0AAX6FTB7"/>
<dbReference type="EMBL" id="JANAVB010026400">
    <property type="protein sequence ID" value="KAJ6819201.1"/>
    <property type="molecule type" value="Genomic_DNA"/>
</dbReference>
<evidence type="ECO:0000313" key="3">
    <source>
        <dbReference type="Proteomes" id="UP001140949"/>
    </source>
</evidence>
<name>A0AAX6FTB7_IRIPA</name>
<comment type="caution">
    <text evidence="2">The sequence shown here is derived from an EMBL/GenBank/DDBJ whole genome shotgun (WGS) entry which is preliminary data.</text>
</comment>
<feature type="compositionally biased region" description="Polar residues" evidence="1">
    <location>
        <begin position="460"/>
        <end position="491"/>
    </location>
</feature>
<feature type="compositionally biased region" description="Basic residues" evidence="1">
    <location>
        <begin position="1050"/>
        <end position="1063"/>
    </location>
</feature>
<dbReference type="PANTHER" id="PTHR33416:SF20">
    <property type="entry name" value="NUCLEAR PORE COMPLEX PROTEIN NUP1"/>
    <property type="match status" value="1"/>
</dbReference>
<feature type="region of interest" description="Disordered" evidence="1">
    <location>
        <begin position="944"/>
        <end position="964"/>
    </location>
</feature>
<feature type="compositionally biased region" description="Polar residues" evidence="1">
    <location>
        <begin position="949"/>
        <end position="964"/>
    </location>
</feature>
<dbReference type="Proteomes" id="UP001140949">
    <property type="component" value="Unassembled WGS sequence"/>
</dbReference>